<dbReference type="AlphaFoldDB" id="A0ABD3EIC4"/>
<evidence type="ECO:0000313" key="2">
    <source>
        <dbReference type="Proteomes" id="UP001632038"/>
    </source>
</evidence>
<evidence type="ECO:0000313" key="1">
    <source>
        <dbReference type="EMBL" id="KAL3652959.1"/>
    </source>
</evidence>
<reference evidence="2" key="1">
    <citation type="journal article" date="2024" name="IScience">
        <title>Strigolactones Initiate the Formation of Haustorium-like Structures in Castilleja.</title>
        <authorList>
            <person name="Buerger M."/>
            <person name="Peterson D."/>
            <person name="Chory J."/>
        </authorList>
    </citation>
    <scope>NUCLEOTIDE SEQUENCE [LARGE SCALE GENOMIC DNA]</scope>
</reference>
<organism evidence="1 2">
    <name type="scientific">Castilleja foliolosa</name>
    <dbReference type="NCBI Taxonomy" id="1961234"/>
    <lineage>
        <taxon>Eukaryota</taxon>
        <taxon>Viridiplantae</taxon>
        <taxon>Streptophyta</taxon>
        <taxon>Embryophyta</taxon>
        <taxon>Tracheophyta</taxon>
        <taxon>Spermatophyta</taxon>
        <taxon>Magnoliopsida</taxon>
        <taxon>eudicotyledons</taxon>
        <taxon>Gunneridae</taxon>
        <taxon>Pentapetalae</taxon>
        <taxon>asterids</taxon>
        <taxon>lamiids</taxon>
        <taxon>Lamiales</taxon>
        <taxon>Orobanchaceae</taxon>
        <taxon>Pedicularideae</taxon>
        <taxon>Castillejinae</taxon>
        <taxon>Castilleja</taxon>
    </lineage>
</organism>
<gene>
    <name evidence="1" type="ORF">CASFOL_002640</name>
</gene>
<name>A0ABD3EIC4_9LAMI</name>
<keyword evidence="2" id="KW-1185">Reference proteome</keyword>
<dbReference type="EMBL" id="JAVIJP010000005">
    <property type="protein sequence ID" value="KAL3652959.1"/>
    <property type="molecule type" value="Genomic_DNA"/>
</dbReference>
<sequence>MMVGYGGLCMVAGASGSGDWTLGYSGCDGDWAVDLR</sequence>
<accession>A0ABD3EIC4</accession>
<comment type="caution">
    <text evidence="1">The sequence shown here is derived from an EMBL/GenBank/DDBJ whole genome shotgun (WGS) entry which is preliminary data.</text>
</comment>
<dbReference type="Proteomes" id="UP001632038">
    <property type="component" value="Unassembled WGS sequence"/>
</dbReference>
<protein>
    <submittedName>
        <fullName evidence="1">Uncharacterized protein</fullName>
    </submittedName>
</protein>
<proteinExistence type="predicted"/>